<dbReference type="Gene3D" id="3.40.33.10">
    <property type="entry name" value="CAP"/>
    <property type="match status" value="1"/>
</dbReference>
<organism evidence="1 2">
    <name type="scientific">Larkinella punicea</name>
    <dbReference type="NCBI Taxonomy" id="2315727"/>
    <lineage>
        <taxon>Bacteria</taxon>
        <taxon>Pseudomonadati</taxon>
        <taxon>Bacteroidota</taxon>
        <taxon>Cytophagia</taxon>
        <taxon>Cytophagales</taxon>
        <taxon>Spirosomataceae</taxon>
        <taxon>Larkinella</taxon>
    </lineage>
</organism>
<dbReference type="SUPFAM" id="SSF55797">
    <property type="entry name" value="PR-1-like"/>
    <property type="match status" value="1"/>
</dbReference>
<proteinExistence type="predicted"/>
<evidence type="ECO:0000313" key="2">
    <source>
        <dbReference type="Proteomes" id="UP000253383"/>
    </source>
</evidence>
<keyword evidence="2" id="KW-1185">Reference proteome</keyword>
<reference evidence="1 2" key="1">
    <citation type="submission" date="2018-07" db="EMBL/GenBank/DDBJ databases">
        <title>Genome analysis of Larkinella rosea.</title>
        <authorList>
            <person name="Zhou Z."/>
            <person name="Wang G."/>
        </authorList>
    </citation>
    <scope>NUCLEOTIDE SEQUENCE [LARGE SCALE GENOMIC DNA]</scope>
    <source>
        <strain evidence="2">zzj9</strain>
    </source>
</reference>
<dbReference type="Proteomes" id="UP000253383">
    <property type="component" value="Unassembled WGS sequence"/>
</dbReference>
<sequence>MRQLTSALLLISGLAFGQAPKNLKADVKLPKEPTYTSAPNGFPVFDTPAQVVNAFNYARRQEEKQMKLPANSLGTLSLPENYTKLSPAERALWLTNGERKARADVKYGTEKALGLPLEALETHLNAVAQAHAADMTTHNFFGHTSRDGRTALQRINAQTVFSGKCYEFMSRAENIYMFCYYSSDKPVLELPAFIVEQAIFSWLYQDAVVAWGHRETLLIQDKDASGGKGFQNNRGAVGSEGFLGVGLATRADYGPCSKMPGYQRVGHVVVMNLVDPAADCPYFLP</sequence>
<dbReference type="EMBL" id="QOWE01000005">
    <property type="protein sequence ID" value="RCR70110.1"/>
    <property type="molecule type" value="Genomic_DNA"/>
</dbReference>
<dbReference type="AlphaFoldDB" id="A0A368JR22"/>
<evidence type="ECO:0000313" key="1">
    <source>
        <dbReference type="EMBL" id="RCR70110.1"/>
    </source>
</evidence>
<dbReference type="InterPro" id="IPR035940">
    <property type="entry name" value="CAP_sf"/>
</dbReference>
<gene>
    <name evidence="1" type="ORF">DUE52_07025</name>
</gene>
<protein>
    <submittedName>
        <fullName evidence="1">CAP domain-containing protein</fullName>
    </submittedName>
</protein>
<accession>A0A368JR22</accession>
<name>A0A368JR22_9BACT</name>
<dbReference type="RefSeq" id="WP_114405276.1">
    <property type="nucleotide sequence ID" value="NZ_QOWE01000005.1"/>
</dbReference>
<dbReference type="OrthoDB" id="928137at2"/>
<comment type="caution">
    <text evidence="1">The sequence shown here is derived from an EMBL/GenBank/DDBJ whole genome shotgun (WGS) entry which is preliminary data.</text>
</comment>